<evidence type="ECO:0000256" key="12">
    <source>
        <dbReference type="HAMAP-Rule" id="MF_00188"/>
    </source>
</evidence>
<dbReference type="EC" id="3.4.24.-" evidence="12"/>
<dbReference type="PANTHER" id="PTHR43221">
    <property type="entry name" value="PROTEASE HTPX"/>
    <property type="match status" value="1"/>
</dbReference>
<protein>
    <recommendedName>
        <fullName evidence="12">Protease HtpX homolog</fullName>
        <ecNumber evidence="12">3.4.24.-</ecNumber>
    </recommendedName>
</protein>
<keyword evidence="4 12" id="KW-0645">Protease</keyword>
<evidence type="ECO:0000256" key="4">
    <source>
        <dbReference type="ARBA" id="ARBA00022670"/>
    </source>
</evidence>
<feature type="domain" description="Peptidase M48" evidence="14">
    <location>
        <begin position="66"/>
        <end position="280"/>
    </location>
</feature>
<evidence type="ECO:0000256" key="10">
    <source>
        <dbReference type="ARBA" id="ARBA00023049"/>
    </source>
</evidence>
<sequence length="316" mass="33810">MEGYLRTAVLLAGLTALFIGIGYGLGGQQGMVIAFLVACGTNLWAWWSSDRVVLGMHNAEPIAPESAPRLYQMVQGLAQRAGLPMPALYVIHEDQPNAFATGRNPENAAVAVNTGLLDLMSEAEIAGVVAHELAHIKHRDTLLMTITATLAGAIGMLAQFGFLFGGRDQEGRRSPFGPIGALLLMVVGPVAAMLVQMAISRSREYEADRLGAEICGDPRWLASGLSKLEQYKHGRVNQAAEANPASAHMFIINPLSGLRLDSLFTTHPPTEERVRRLLAMAPPARGGWPAAPAAPRRAAVPDASPWSSQGRRNPWG</sequence>
<dbReference type="GO" id="GO:0008237">
    <property type="term" value="F:metallopeptidase activity"/>
    <property type="evidence" value="ECO:0007669"/>
    <property type="project" value="UniProtKB-KW"/>
</dbReference>
<dbReference type="CDD" id="cd07336">
    <property type="entry name" value="M48B_HtpX_like"/>
    <property type="match status" value="1"/>
</dbReference>
<feature type="compositionally biased region" description="Polar residues" evidence="13">
    <location>
        <begin position="306"/>
        <end position="316"/>
    </location>
</feature>
<dbReference type="NCBIfam" id="NF002363">
    <property type="entry name" value="PRK01345.1"/>
    <property type="match status" value="1"/>
</dbReference>
<evidence type="ECO:0000256" key="6">
    <source>
        <dbReference type="ARBA" id="ARBA00022723"/>
    </source>
</evidence>
<dbReference type="Pfam" id="PF01435">
    <property type="entry name" value="Peptidase_M48"/>
    <property type="match status" value="1"/>
</dbReference>
<evidence type="ECO:0000256" key="8">
    <source>
        <dbReference type="ARBA" id="ARBA00022833"/>
    </source>
</evidence>
<evidence type="ECO:0000256" key="2">
    <source>
        <dbReference type="ARBA" id="ARBA00009779"/>
    </source>
</evidence>
<feature type="active site" evidence="12">
    <location>
        <position position="132"/>
    </location>
</feature>
<reference evidence="16" key="1">
    <citation type="journal article" date="2019" name="Int. J. Syst. Evol. Microbiol.">
        <title>The Global Catalogue of Microorganisms (GCM) 10K type strain sequencing project: providing services to taxonomists for standard genome sequencing and annotation.</title>
        <authorList>
            <consortium name="The Broad Institute Genomics Platform"/>
            <consortium name="The Broad Institute Genome Sequencing Center for Infectious Disease"/>
            <person name="Wu L."/>
            <person name="Ma J."/>
        </authorList>
    </citation>
    <scope>NUCLEOTIDE SEQUENCE [LARGE SCALE GENOMIC DNA]</scope>
    <source>
        <strain evidence="16">CECT 7131</strain>
    </source>
</reference>
<evidence type="ECO:0000256" key="13">
    <source>
        <dbReference type="SAM" id="MobiDB-lite"/>
    </source>
</evidence>
<evidence type="ECO:0000256" key="11">
    <source>
        <dbReference type="ARBA" id="ARBA00023136"/>
    </source>
</evidence>
<dbReference type="InterPro" id="IPR001915">
    <property type="entry name" value="Peptidase_M48"/>
</dbReference>
<gene>
    <name evidence="12 15" type="primary">htpX</name>
    <name evidence="15" type="ORF">QWZ14_19095</name>
</gene>
<dbReference type="HAMAP" id="MF_00188">
    <property type="entry name" value="Pept_M48_protease_HtpX"/>
    <property type="match status" value="1"/>
</dbReference>
<accession>A0ABT8A9K9</accession>
<feature type="transmembrane region" description="Helical" evidence="12">
    <location>
        <begin position="31"/>
        <end position="47"/>
    </location>
</feature>
<comment type="caution">
    <text evidence="15">The sequence shown here is derived from an EMBL/GenBank/DDBJ whole genome shotgun (WGS) entry which is preliminary data.</text>
</comment>
<comment type="similarity">
    <text evidence="2 12">Belongs to the peptidase M48B family.</text>
</comment>
<keyword evidence="9 12" id="KW-1133">Transmembrane helix</keyword>
<feature type="compositionally biased region" description="Low complexity" evidence="13">
    <location>
        <begin position="285"/>
        <end position="305"/>
    </location>
</feature>
<dbReference type="EMBL" id="JAUFPN010000176">
    <property type="protein sequence ID" value="MDN3566484.1"/>
    <property type="molecule type" value="Genomic_DNA"/>
</dbReference>
<keyword evidence="10 12" id="KW-0482">Metalloprotease</keyword>
<proteinExistence type="inferred from homology"/>
<feature type="binding site" evidence="12">
    <location>
        <position position="131"/>
    </location>
    <ligand>
        <name>Zn(2+)</name>
        <dbReference type="ChEBI" id="CHEBI:29105"/>
        <note>catalytic</note>
    </ligand>
</feature>
<organism evidence="15 16">
    <name type="scientific">Paeniroseomonas aquatica</name>
    <dbReference type="NCBI Taxonomy" id="373043"/>
    <lineage>
        <taxon>Bacteria</taxon>
        <taxon>Pseudomonadati</taxon>
        <taxon>Pseudomonadota</taxon>
        <taxon>Alphaproteobacteria</taxon>
        <taxon>Acetobacterales</taxon>
        <taxon>Acetobacteraceae</taxon>
        <taxon>Paeniroseomonas</taxon>
    </lineage>
</organism>
<feature type="binding site" evidence="12">
    <location>
        <position position="204"/>
    </location>
    <ligand>
        <name>Zn(2+)</name>
        <dbReference type="ChEBI" id="CHEBI:29105"/>
        <note>catalytic</note>
    </ligand>
</feature>
<evidence type="ECO:0000313" key="16">
    <source>
        <dbReference type="Proteomes" id="UP001529369"/>
    </source>
</evidence>
<evidence type="ECO:0000259" key="14">
    <source>
        <dbReference type="Pfam" id="PF01435"/>
    </source>
</evidence>
<evidence type="ECO:0000256" key="1">
    <source>
        <dbReference type="ARBA" id="ARBA00004651"/>
    </source>
</evidence>
<keyword evidence="6 12" id="KW-0479">Metal-binding</keyword>
<dbReference type="InterPro" id="IPR050083">
    <property type="entry name" value="HtpX_protease"/>
</dbReference>
<evidence type="ECO:0000256" key="7">
    <source>
        <dbReference type="ARBA" id="ARBA00022801"/>
    </source>
</evidence>
<evidence type="ECO:0000256" key="3">
    <source>
        <dbReference type="ARBA" id="ARBA00022475"/>
    </source>
</evidence>
<dbReference type="PANTHER" id="PTHR43221:SF1">
    <property type="entry name" value="PROTEASE HTPX"/>
    <property type="match status" value="1"/>
</dbReference>
<keyword evidence="16" id="KW-1185">Reference proteome</keyword>
<feature type="transmembrane region" description="Helical" evidence="12">
    <location>
        <begin position="142"/>
        <end position="164"/>
    </location>
</feature>
<keyword evidence="3 12" id="KW-1003">Cell membrane</keyword>
<keyword evidence="7 12" id="KW-0378">Hydrolase</keyword>
<evidence type="ECO:0000256" key="9">
    <source>
        <dbReference type="ARBA" id="ARBA00022989"/>
    </source>
</evidence>
<keyword evidence="5 12" id="KW-0812">Transmembrane</keyword>
<dbReference type="Proteomes" id="UP001529369">
    <property type="component" value="Unassembled WGS sequence"/>
</dbReference>
<dbReference type="InterPro" id="IPR022919">
    <property type="entry name" value="Pept_M48_protease_HtpX"/>
</dbReference>
<feature type="transmembrane region" description="Helical" evidence="12">
    <location>
        <begin position="176"/>
        <end position="199"/>
    </location>
</feature>
<evidence type="ECO:0000256" key="5">
    <source>
        <dbReference type="ARBA" id="ARBA00022692"/>
    </source>
</evidence>
<dbReference type="NCBIfam" id="NF002826">
    <property type="entry name" value="PRK03001.1"/>
    <property type="match status" value="1"/>
</dbReference>
<comment type="subcellular location">
    <subcellularLocation>
        <location evidence="1 12">Cell membrane</location>
        <topology evidence="1 12">Multi-pass membrane protein</topology>
    </subcellularLocation>
</comment>
<keyword evidence="11 12" id="KW-0472">Membrane</keyword>
<feature type="transmembrane region" description="Helical" evidence="12">
    <location>
        <begin position="7"/>
        <end position="25"/>
    </location>
</feature>
<dbReference type="RefSeq" id="WP_290318409.1">
    <property type="nucleotide sequence ID" value="NZ_JAUFPN010000176.1"/>
</dbReference>
<dbReference type="Gene3D" id="3.30.2010.10">
    <property type="entry name" value="Metalloproteases ('zincins'), catalytic domain"/>
    <property type="match status" value="1"/>
</dbReference>
<keyword evidence="8 12" id="KW-0862">Zinc</keyword>
<comment type="cofactor">
    <cofactor evidence="12">
        <name>Zn(2+)</name>
        <dbReference type="ChEBI" id="CHEBI:29105"/>
    </cofactor>
    <text evidence="12">Binds 1 zinc ion per subunit.</text>
</comment>
<evidence type="ECO:0000313" key="15">
    <source>
        <dbReference type="EMBL" id="MDN3566484.1"/>
    </source>
</evidence>
<name>A0ABT8A9K9_9PROT</name>
<feature type="binding site" evidence="12">
    <location>
        <position position="135"/>
    </location>
    <ligand>
        <name>Zn(2+)</name>
        <dbReference type="ChEBI" id="CHEBI:29105"/>
        <note>catalytic</note>
    </ligand>
</feature>
<feature type="region of interest" description="Disordered" evidence="13">
    <location>
        <begin position="285"/>
        <end position="316"/>
    </location>
</feature>